<organism evidence="1 2">
    <name type="scientific">Dyadobacter psychrotolerans</name>
    <dbReference type="NCBI Taxonomy" id="2541721"/>
    <lineage>
        <taxon>Bacteria</taxon>
        <taxon>Pseudomonadati</taxon>
        <taxon>Bacteroidota</taxon>
        <taxon>Cytophagia</taxon>
        <taxon>Cytophagales</taxon>
        <taxon>Spirosomataceae</taxon>
        <taxon>Dyadobacter</taxon>
    </lineage>
</organism>
<reference evidence="1 2" key="1">
    <citation type="submission" date="2019-03" db="EMBL/GenBank/DDBJ databases">
        <title>Dyadobacter AR-3-6 sp. nov., isolated from arctic soil.</title>
        <authorList>
            <person name="Chaudhary D.K."/>
        </authorList>
    </citation>
    <scope>NUCLEOTIDE SEQUENCE [LARGE SCALE GENOMIC DNA]</scope>
    <source>
        <strain evidence="1 2">AR-3-6</strain>
    </source>
</reference>
<dbReference type="InterPro" id="IPR022385">
    <property type="entry name" value="Rhs_assc_core"/>
</dbReference>
<dbReference type="PANTHER" id="PTHR32305">
    <property type="match status" value="1"/>
</dbReference>
<dbReference type="AlphaFoldDB" id="A0A4R5DE16"/>
<evidence type="ECO:0000313" key="2">
    <source>
        <dbReference type="Proteomes" id="UP000294850"/>
    </source>
</evidence>
<dbReference type="PANTHER" id="PTHR32305:SF17">
    <property type="entry name" value="TRNA NUCLEASE WAPA"/>
    <property type="match status" value="1"/>
</dbReference>
<gene>
    <name evidence="1" type="ORF">E0F88_23955</name>
</gene>
<protein>
    <submittedName>
        <fullName evidence="1">RHS repeat-associated core domain-containing protein</fullName>
    </submittedName>
</protein>
<dbReference type="InterPro" id="IPR050708">
    <property type="entry name" value="T6SS_VgrG/RHS"/>
</dbReference>
<accession>A0A4R5DE16</accession>
<dbReference type="NCBIfam" id="TIGR03696">
    <property type="entry name" value="Rhs_assc_core"/>
    <property type="match status" value="1"/>
</dbReference>
<dbReference type="Gene3D" id="2.180.10.10">
    <property type="entry name" value="RHS repeat-associated core"/>
    <property type="match status" value="1"/>
</dbReference>
<name>A0A4R5DE16_9BACT</name>
<sequence>MWRVREAVIPFIYTYTDHLGSIVTVTNSSAAIEAQQSFDAWGRRRIFDTWAIFGPTETVPNIPVWLYRGYTGHEHLDRFGLINMNGRLYDPVLGRMLSPDNYISDAGFSQDYNRYSYARNNPLLYTDPDGNMPWITMAIGAAIGGVINGYTYAIQGKGFFNGFWRGAITGAIAGLTGYYAPIGAIPGLAYGAASGAVTGGVGAALNGNNIWKGVAMGAALGGISGGISGGIEAHKLGANWLTGARPDHYSLASDALVSGGTPATYSDEYLYKLKNETWEEIGPGGRMTMDPAKIDRGYTMGTDGVITTPDKIRALAYTKSTPWKHGYSSKIFFGKAAFSSREQLASTMAHEFGHVTFANSVLYNMSKWELTNSIADNEGHLAIYQMQNRLIEINGWQKIGSPYPLGREPVNMELYKLIKHLARPVTFPR</sequence>
<keyword evidence="2" id="KW-1185">Reference proteome</keyword>
<proteinExistence type="predicted"/>
<dbReference type="Proteomes" id="UP000294850">
    <property type="component" value="Unassembled WGS sequence"/>
</dbReference>
<evidence type="ECO:0000313" key="1">
    <source>
        <dbReference type="EMBL" id="TDE12102.1"/>
    </source>
</evidence>
<comment type="caution">
    <text evidence="1">The sequence shown here is derived from an EMBL/GenBank/DDBJ whole genome shotgun (WGS) entry which is preliminary data.</text>
</comment>
<dbReference type="EMBL" id="SMFL01000010">
    <property type="protein sequence ID" value="TDE12102.1"/>
    <property type="molecule type" value="Genomic_DNA"/>
</dbReference>
<dbReference type="OrthoDB" id="6225685at2"/>